<dbReference type="AlphaFoldDB" id="A0A650F560"/>
<gene>
    <name evidence="2" type="ORF">Firmicute1046_3810</name>
</gene>
<name>A0A650F560_9FIRM</name>
<dbReference type="SUPFAM" id="SSF55315">
    <property type="entry name" value="L30e-like"/>
    <property type="match status" value="1"/>
</dbReference>
<evidence type="ECO:0000313" key="2">
    <source>
        <dbReference type="EMBL" id="QGT51305.1"/>
    </source>
</evidence>
<reference evidence="2" key="1">
    <citation type="journal article" date="2020" name="J. ISSAAS">
        <title>Lactobacilli and other gastrointestinal microbiota of Peromyscus leucopus, reservoir host for agents of Lyme disease and other zoonoses in North America.</title>
        <authorList>
            <person name="Milovic A."/>
            <person name="Bassam K."/>
            <person name="Shao H."/>
            <person name="Chatzistamou I."/>
            <person name="Tufts D.M."/>
            <person name="Diuk-Wasser M."/>
            <person name="Barbour A.G."/>
        </authorList>
    </citation>
    <scope>NUCLEOTIDE SEQUENCE</scope>
    <source>
        <strain evidence="2">LL40</strain>
    </source>
</reference>
<dbReference type="InterPro" id="IPR029064">
    <property type="entry name" value="Ribosomal_eL30-like_sf"/>
</dbReference>
<accession>A0A650F560</accession>
<dbReference type="InterPro" id="IPR004038">
    <property type="entry name" value="Ribosomal_eL8/eL30/eS12/Gad45"/>
</dbReference>
<organism evidence="2">
    <name type="scientific">uncultured Bacillota bacterium</name>
    <dbReference type="NCBI Taxonomy" id="344338"/>
    <lineage>
        <taxon>Bacteria</taxon>
        <taxon>Bacillati</taxon>
        <taxon>Bacillota</taxon>
        <taxon>environmental samples</taxon>
    </lineage>
</organism>
<protein>
    <recommendedName>
        <fullName evidence="1">Ribosomal protein eL8/eL30/eS12/Gadd45 domain-containing protein</fullName>
    </recommendedName>
</protein>
<proteinExistence type="predicted"/>
<dbReference type="EMBL" id="MN577573">
    <property type="protein sequence ID" value="QGT51305.1"/>
    <property type="molecule type" value="Genomic_DNA"/>
</dbReference>
<feature type="domain" description="Ribosomal protein eL8/eL30/eS12/Gadd45" evidence="1">
    <location>
        <begin position="9"/>
        <end position="76"/>
    </location>
</feature>
<sequence>MERLNSKPHVVGLKQSGKAVRSGTAELAYIARDADMHVVFPFEKLCETKNIPIVYVNNMKELAKACRVDVPTAVAVLLTK</sequence>
<evidence type="ECO:0000259" key="1">
    <source>
        <dbReference type="Pfam" id="PF01248"/>
    </source>
</evidence>
<dbReference type="Gene3D" id="3.30.1330.30">
    <property type="match status" value="1"/>
</dbReference>
<dbReference type="Pfam" id="PF01248">
    <property type="entry name" value="Ribosomal_L7Ae"/>
    <property type="match status" value="1"/>
</dbReference>